<dbReference type="EMBL" id="FXBB01000011">
    <property type="protein sequence ID" value="SMG26574.1"/>
    <property type="molecule type" value="Genomic_DNA"/>
</dbReference>
<keyword evidence="4" id="KW-1185">Reference proteome</keyword>
<reference evidence="4" key="1">
    <citation type="submission" date="2017-04" db="EMBL/GenBank/DDBJ databases">
        <authorList>
            <person name="Varghese N."/>
            <person name="Submissions S."/>
        </authorList>
    </citation>
    <scope>NUCLEOTIDE SEQUENCE [LARGE SCALE GENOMIC DNA]</scope>
    <source>
        <strain evidence="4">USBA 82</strain>
    </source>
</reference>
<dbReference type="GO" id="GO:0006446">
    <property type="term" value="P:regulation of translational initiation"/>
    <property type="evidence" value="ECO:0007669"/>
    <property type="project" value="TreeGrafter"/>
</dbReference>
<evidence type="ECO:0000256" key="1">
    <source>
        <dbReference type="ARBA" id="ARBA00007665"/>
    </source>
</evidence>
<dbReference type="PROSITE" id="PS00910">
    <property type="entry name" value="UPF0029"/>
    <property type="match status" value="1"/>
</dbReference>
<dbReference type="InterPro" id="IPR036956">
    <property type="entry name" value="Impact_N_sf"/>
</dbReference>
<accession>A0A1X7JFQ1</accession>
<dbReference type="SUPFAM" id="SSF54211">
    <property type="entry name" value="Ribosomal protein S5 domain 2-like"/>
    <property type="match status" value="1"/>
</dbReference>
<sequence length="205" mass="22958">MTDTYWTITTTETFALKERRSQFIATVVPASTVEEAKSSIEAISKKYSDARHNCWAYRVGYPDTVDHSSDDGEPSGSAGRPILGAILKADLFDLALVVTRYFGGVKLGVRGLIDAYSISAGEALALCQREERMVTIPFEFSCTYDRYRDCLHHVKSLGIEDSWLNPSFDQAVSVTMKVPLSQGQEMETLLEDLRQRSILTNWTKD</sequence>
<dbReference type="Gene3D" id="3.30.230.30">
    <property type="entry name" value="Impact, N-terminal domain"/>
    <property type="match status" value="1"/>
</dbReference>
<dbReference type="InterPro" id="IPR001498">
    <property type="entry name" value="Impact_N"/>
</dbReference>
<dbReference type="OrthoDB" id="9813771at2"/>
<dbReference type="Pfam" id="PF01205">
    <property type="entry name" value="Impact_N"/>
    <property type="match status" value="1"/>
</dbReference>
<dbReference type="PANTHER" id="PTHR16301:SF20">
    <property type="entry name" value="IMPACT FAMILY MEMBER YIGZ"/>
    <property type="match status" value="1"/>
</dbReference>
<dbReference type="InterPro" id="IPR023582">
    <property type="entry name" value="Impact"/>
</dbReference>
<dbReference type="RefSeq" id="WP_143340827.1">
    <property type="nucleotide sequence ID" value="NZ_FXBB01000011.1"/>
</dbReference>
<dbReference type="PANTHER" id="PTHR16301">
    <property type="entry name" value="IMPACT-RELATED"/>
    <property type="match status" value="1"/>
</dbReference>
<dbReference type="AlphaFoldDB" id="A0A1X7JFQ1"/>
<dbReference type="Proteomes" id="UP000193355">
    <property type="component" value="Unassembled WGS sequence"/>
</dbReference>
<protein>
    <submittedName>
        <fullName evidence="3">Xaa-Pro dipeptidase</fullName>
    </submittedName>
</protein>
<evidence type="ECO:0000313" key="4">
    <source>
        <dbReference type="Proteomes" id="UP000193355"/>
    </source>
</evidence>
<comment type="similarity">
    <text evidence="1">Belongs to the IMPACT family.</text>
</comment>
<feature type="domain" description="Impact N-terminal" evidence="2">
    <location>
        <begin position="19"/>
        <end position="124"/>
    </location>
</feature>
<name>A0A1X7JFQ1_9BACT</name>
<dbReference type="STRING" id="561720.SAMN06275492_11158"/>
<dbReference type="InterPro" id="IPR020568">
    <property type="entry name" value="Ribosomal_Su5_D2-typ_SF"/>
</dbReference>
<proteinExistence type="inferred from homology"/>
<dbReference type="InterPro" id="IPR020569">
    <property type="entry name" value="UPF0029_Impact_CS"/>
</dbReference>
<gene>
    <name evidence="3" type="ORF">SAMN06275492_11158</name>
</gene>
<dbReference type="GO" id="GO:0005737">
    <property type="term" value="C:cytoplasm"/>
    <property type="evidence" value="ECO:0007669"/>
    <property type="project" value="TreeGrafter"/>
</dbReference>
<organism evidence="3 4">
    <name type="scientific">Dethiosulfovibrio salsuginis</name>
    <dbReference type="NCBI Taxonomy" id="561720"/>
    <lineage>
        <taxon>Bacteria</taxon>
        <taxon>Thermotogati</taxon>
        <taxon>Synergistota</taxon>
        <taxon>Synergistia</taxon>
        <taxon>Synergistales</taxon>
        <taxon>Dethiosulfovibrionaceae</taxon>
        <taxon>Dethiosulfovibrio</taxon>
    </lineage>
</organism>
<evidence type="ECO:0000259" key="2">
    <source>
        <dbReference type="Pfam" id="PF01205"/>
    </source>
</evidence>
<evidence type="ECO:0000313" key="3">
    <source>
        <dbReference type="EMBL" id="SMG26574.1"/>
    </source>
</evidence>